<evidence type="ECO:0000313" key="3">
    <source>
        <dbReference type="EMBL" id="KFN04398.1"/>
    </source>
</evidence>
<dbReference type="PROSITE" id="PS51257">
    <property type="entry name" value="PROKAR_LIPOPROTEIN"/>
    <property type="match status" value="1"/>
</dbReference>
<keyword evidence="1" id="KW-0812">Transmembrane</keyword>
<feature type="transmembrane region" description="Helical" evidence="1">
    <location>
        <begin position="7"/>
        <end position="27"/>
    </location>
</feature>
<dbReference type="Gene3D" id="3.90.1300.10">
    <property type="entry name" value="Amidase signature (AS) domain"/>
    <property type="match status" value="1"/>
</dbReference>
<feature type="domain" description="Amidase" evidence="2">
    <location>
        <begin position="89"/>
        <end position="517"/>
    </location>
</feature>
<dbReference type="PANTHER" id="PTHR42678:SF34">
    <property type="entry name" value="OS04G0183300 PROTEIN"/>
    <property type="match status" value="1"/>
</dbReference>
<name>A0A090Z200_9BACI</name>
<dbReference type="InterPro" id="IPR023631">
    <property type="entry name" value="Amidase_dom"/>
</dbReference>
<dbReference type="AlphaFoldDB" id="A0A090Z200"/>
<accession>A0A090Z200</accession>
<dbReference type="SUPFAM" id="SSF75304">
    <property type="entry name" value="Amidase signature (AS) enzymes"/>
    <property type="match status" value="1"/>
</dbReference>
<dbReference type="GO" id="GO:0004040">
    <property type="term" value="F:amidase activity"/>
    <property type="evidence" value="ECO:0007669"/>
    <property type="project" value="UniProtKB-EC"/>
</dbReference>
<dbReference type="Pfam" id="PF01425">
    <property type="entry name" value="Amidase"/>
    <property type="match status" value="1"/>
</dbReference>
<reference evidence="3 5" key="1">
    <citation type="submission" date="2014-04" db="EMBL/GenBank/DDBJ databases">
        <authorList>
            <person name="Bishop-Lilly K.A."/>
            <person name="Broomall S.M."/>
            <person name="Chain P.S."/>
            <person name="Chertkov O."/>
            <person name="Coyne S.R."/>
            <person name="Daligault H.E."/>
            <person name="Davenport K.W."/>
            <person name="Erkkila T."/>
            <person name="Frey K.G."/>
            <person name="Gibbons H.S."/>
            <person name="Gu W."/>
            <person name="Jaissle J."/>
            <person name="Johnson S.L."/>
            <person name="Koroleva G.I."/>
            <person name="Ladner J.T."/>
            <person name="Lo C.-C."/>
            <person name="Minogue T.D."/>
            <person name="Munk C."/>
            <person name="Palacios G.F."/>
            <person name="Redden C.L."/>
            <person name="Rosenzweig C.N."/>
            <person name="Scholz M.B."/>
            <person name="Teshima H."/>
            <person name="Xu Y."/>
        </authorList>
    </citation>
    <scope>NUCLEOTIDE SEQUENCE [LARGE SCALE GENOMIC DNA]</scope>
    <source>
        <strain evidence="3 5">BHP</strain>
    </source>
</reference>
<dbReference type="NCBIfam" id="NF005219">
    <property type="entry name" value="PRK06707.1"/>
    <property type="match status" value="1"/>
</dbReference>
<sequence length="536" mass="59367">MRKWIKITLSIVGGIVLLACVGGYYVYNTYFPKEPERIVYDKERVLAPIHNQLKGIDIDYVKKKEKEVVNATVDEIQNMVDEHKLSYEELTSVYLLRIKEHDQNGITLNAVTEVNPQAMEEARNLDKERALNKKSNLYGIPVIVKDNVQTANVMPTSAGTYVLKDWIADEDASVVKKLKEEGAFVLGKANMSEWANYLSFTMPSGYSGKKGQNVNPYGPLKFDTAGSSSGSATAVAADFAPLAIGTETTGSIVAPAVQQSIVGLRPTLGLVSRIGIIPLAETLDTAGPMARTVKDTATLLHTMIGYDEKDTITEKMKDKERIDYTKDLSIDGLKGKKIGVLFSVNQQDETRKAVAEKIRRDLQDAGAILTEEIQLNHDGVDNLPILEYDFKHNLNNYLAKQKNVPVKSLKEIIAFNEKDGKRRMKYGQTLIKGAEESTITKEEFEKIAQTSQENAKKELDRYLEGKGLDALVMINNDEVLLSAVAGYPELAVPAGYDSDGQPVGVVFVGKPFGEKELFNIGYAYEQQSKNRQSPKI</sequence>
<evidence type="ECO:0000313" key="4">
    <source>
        <dbReference type="EMBL" id="RFT65572.1"/>
    </source>
</evidence>
<proteinExistence type="predicted"/>
<keyword evidence="1" id="KW-0472">Membrane</keyword>
<comment type="caution">
    <text evidence="3">The sequence shown here is derived from an EMBL/GenBank/DDBJ whole genome shotgun (WGS) entry which is preliminary data.</text>
</comment>
<dbReference type="InterPro" id="IPR036928">
    <property type="entry name" value="AS_sf"/>
</dbReference>
<dbReference type="RefSeq" id="WP_042983217.1">
    <property type="nucleotide sequence ID" value="NZ_JMQC01000008.1"/>
</dbReference>
<evidence type="ECO:0000313" key="6">
    <source>
        <dbReference type="Proteomes" id="UP000264294"/>
    </source>
</evidence>
<protein>
    <submittedName>
        <fullName evidence="3 4">Amidase</fullName>
        <ecNumber evidence="4">3.5.1.4</ecNumber>
    </submittedName>
</protein>
<dbReference type="EMBL" id="JMQC01000008">
    <property type="protein sequence ID" value="KFN04398.1"/>
    <property type="molecule type" value="Genomic_DNA"/>
</dbReference>
<dbReference type="PATRIC" id="fig|1405.8.peg.4459"/>
<reference evidence="4 6" key="2">
    <citation type="submission" date="2018-08" db="EMBL/GenBank/DDBJ databases">
        <title>Bacillus clarus sp. nov. strain PS00077A.</title>
        <authorList>
            <person name="Mendez Acevedo M."/>
            <person name="Carroll L."/>
            <person name="Mukherjee M."/>
            <person name="Wiedmann M."/>
            <person name="Kovac J."/>
        </authorList>
    </citation>
    <scope>NUCLEOTIDE SEQUENCE [LARGE SCALE GENOMIC DNA]</scope>
    <source>
        <strain evidence="4 6">PS00077A</strain>
    </source>
</reference>
<dbReference type="EMBL" id="QVOD01000024">
    <property type="protein sequence ID" value="RFT65572.1"/>
    <property type="molecule type" value="Genomic_DNA"/>
</dbReference>
<gene>
    <name evidence="4" type="ORF">D0U04_18310</name>
    <name evidence="3" type="ORF">DJ93_4335</name>
</gene>
<keyword evidence="4" id="KW-0378">Hydrolase</keyword>
<dbReference type="PANTHER" id="PTHR42678">
    <property type="entry name" value="AMIDASE"/>
    <property type="match status" value="1"/>
</dbReference>
<dbReference type="EC" id="3.5.1.4" evidence="4"/>
<keyword evidence="1" id="KW-1133">Transmembrane helix</keyword>
<evidence type="ECO:0000259" key="2">
    <source>
        <dbReference type="Pfam" id="PF01425"/>
    </source>
</evidence>
<evidence type="ECO:0000256" key="1">
    <source>
        <dbReference type="SAM" id="Phobius"/>
    </source>
</evidence>
<evidence type="ECO:0000313" key="5">
    <source>
        <dbReference type="Proteomes" id="UP000029389"/>
    </source>
</evidence>
<dbReference type="Proteomes" id="UP000264294">
    <property type="component" value="Unassembled WGS sequence"/>
</dbReference>
<keyword evidence="6" id="KW-1185">Reference proteome</keyword>
<organism evidence="3 5">
    <name type="scientific">Bacillus clarus</name>
    <dbReference type="NCBI Taxonomy" id="2338372"/>
    <lineage>
        <taxon>Bacteria</taxon>
        <taxon>Bacillati</taxon>
        <taxon>Bacillota</taxon>
        <taxon>Bacilli</taxon>
        <taxon>Bacillales</taxon>
        <taxon>Bacillaceae</taxon>
        <taxon>Bacillus</taxon>
        <taxon>Bacillus cereus group</taxon>
    </lineage>
</organism>
<dbReference type="Proteomes" id="UP000029389">
    <property type="component" value="Unassembled WGS sequence"/>
</dbReference>